<dbReference type="Pfam" id="PF00078">
    <property type="entry name" value="RVT_1"/>
    <property type="match status" value="1"/>
</dbReference>
<protein>
    <recommendedName>
        <fullName evidence="1">Reverse transcriptase domain-containing protein</fullName>
    </recommendedName>
</protein>
<dbReference type="PANTHER" id="PTHR46890">
    <property type="entry name" value="NON-LTR RETROLELEMENT REVERSE TRANSCRIPTASE-LIKE PROTEIN-RELATED"/>
    <property type="match status" value="1"/>
</dbReference>
<proteinExistence type="predicted"/>
<evidence type="ECO:0000313" key="3">
    <source>
        <dbReference type="Proteomes" id="UP001497516"/>
    </source>
</evidence>
<accession>A0AAV2DEN6</accession>
<keyword evidence="3" id="KW-1185">Reference proteome</keyword>
<dbReference type="Proteomes" id="UP001497516">
    <property type="component" value="Chromosome 2"/>
</dbReference>
<reference evidence="2 3" key="1">
    <citation type="submission" date="2024-04" db="EMBL/GenBank/DDBJ databases">
        <authorList>
            <person name="Fracassetti M."/>
        </authorList>
    </citation>
    <scope>NUCLEOTIDE SEQUENCE [LARGE SCALE GENOMIC DNA]</scope>
</reference>
<dbReference type="PANTHER" id="PTHR46890:SF48">
    <property type="entry name" value="RNA-DIRECTED DNA POLYMERASE"/>
    <property type="match status" value="1"/>
</dbReference>
<evidence type="ECO:0000259" key="1">
    <source>
        <dbReference type="Pfam" id="PF00078"/>
    </source>
</evidence>
<dbReference type="InterPro" id="IPR000477">
    <property type="entry name" value="RT_dom"/>
</dbReference>
<feature type="domain" description="Reverse transcriptase" evidence="1">
    <location>
        <begin position="20"/>
        <end position="112"/>
    </location>
</feature>
<dbReference type="AlphaFoldDB" id="A0AAV2DEN6"/>
<sequence length="112" mass="12454">MSYCHPNGIISLNQTIIALIPKVDAPASVIQFRPIALCNVGYKVIAKTTDNKIKSLMPHLVHKNQTSFTPNRHITNNILILQESVHSMSKKGGKKGTMLLKMDLAKAYDRID</sequence>
<dbReference type="InterPro" id="IPR052343">
    <property type="entry name" value="Retrotransposon-Effector_Assoc"/>
</dbReference>
<organism evidence="2 3">
    <name type="scientific">Linum trigynum</name>
    <dbReference type="NCBI Taxonomy" id="586398"/>
    <lineage>
        <taxon>Eukaryota</taxon>
        <taxon>Viridiplantae</taxon>
        <taxon>Streptophyta</taxon>
        <taxon>Embryophyta</taxon>
        <taxon>Tracheophyta</taxon>
        <taxon>Spermatophyta</taxon>
        <taxon>Magnoliopsida</taxon>
        <taxon>eudicotyledons</taxon>
        <taxon>Gunneridae</taxon>
        <taxon>Pentapetalae</taxon>
        <taxon>rosids</taxon>
        <taxon>fabids</taxon>
        <taxon>Malpighiales</taxon>
        <taxon>Linaceae</taxon>
        <taxon>Linum</taxon>
    </lineage>
</organism>
<name>A0AAV2DEN6_9ROSI</name>
<evidence type="ECO:0000313" key="2">
    <source>
        <dbReference type="EMBL" id="CAL1372010.1"/>
    </source>
</evidence>
<dbReference type="EMBL" id="OZ034815">
    <property type="protein sequence ID" value="CAL1372010.1"/>
    <property type="molecule type" value="Genomic_DNA"/>
</dbReference>
<gene>
    <name evidence="2" type="ORF">LTRI10_LOCUS14043</name>
</gene>